<accession>A0A6J8BA49</accession>
<evidence type="ECO:0000259" key="9">
    <source>
        <dbReference type="PROSITE" id="PS50089"/>
    </source>
</evidence>
<dbReference type="PROSITE" id="PS50089">
    <property type="entry name" value="ZF_RING_2"/>
    <property type="match status" value="1"/>
</dbReference>
<feature type="region of interest" description="Disordered" evidence="7">
    <location>
        <begin position="554"/>
        <end position="593"/>
    </location>
</feature>
<comment type="similarity">
    <text evidence="1">Belongs to the IAP family.</text>
</comment>
<dbReference type="FunFam" id="3.30.40.10:FF:000184">
    <property type="entry name" value="Baculoviral IAP repeat containing 2"/>
    <property type="match status" value="1"/>
</dbReference>
<dbReference type="OrthoDB" id="297881at2759"/>
<dbReference type="Pfam" id="PF13920">
    <property type="entry name" value="zf-C3HC4_3"/>
    <property type="match status" value="1"/>
</dbReference>
<keyword evidence="8" id="KW-0812">Transmembrane</keyword>
<dbReference type="GO" id="GO:0006915">
    <property type="term" value="P:apoptotic process"/>
    <property type="evidence" value="ECO:0007669"/>
    <property type="project" value="UniProtKB-KW"/>
</dbReference>
<dbReference type="InterPro" id="IPR013083">
    <property type="entry name" value="Znf_RING/FYVE/PHD"/>
</dbReference>
<keyword evidence="2" id="KW-0053">Apoptosis</keyword>
<dbReference type="CDD" id="cd00022">
    <property type="entry name" value="BIR"/>
    <property type="match status" value="2"/>
</dbReference>
<dbReference type="Gene3D" id="3.30.40.10">
    <property type="entry name" value="Zinc/RING finger domain, C3HC4 (zinc finger)"/>
    <property type="match status" value="1"/>
</dbReference>
<feature type="compositionally biased region" description="Basic and acidic residues" evidence="7">
    <location>
        <begin position="564"/>
        <end position="591"/>
    </location>
</feature>
<keyword evidence="3" id="KW-0479">Metal-binding</keyword>
<evidence type="ECO:0000256" key="8">
    <source>
        <dbReference type="SAM" id="Phobius"/>
    </source>
</evidence>
<keyword evidence="8" id="KW-0472">Membrane</keyword>
<evidence type="ECO:0000256" key="7">
    <source>
        <dbReference type="SAM" id="MobiDB-lite"/>
    </source>
</evidence>
<feature type="region of interest" description="Disordered" evidence="7">
    <location>
        <begin position="278"/>
        <end position="317"/>
    </location>
</feature>
<feature type="domain" description="RING-type" evidence="9">
    <location>
        <begin position="619"/>
        <end position="654"/>
    </location>
</feature>
<dbReference type="SUPFAM" id="SSF57924">
    <property type="entry name" value="Inhibitor of apoptosis (IAP) repeat"/>
    <property type="match status" value="2"/>
</dbReference>
<protein>
    <submittedName>
        <fullName evidence="10">BIRC2_3</fullName>
    </submittedName>
</protein>
<dbReference type="PROSITE" id="PS01282">
    <property type="entry name" value="BIR_REPEAT_1"/>
    <property type="match status" value="1"/>
</dbReference>
<dbReference type="PANTHER" id="PTHR10044:SF139">
    <property type="entry name" value="DEATH-ASSOCIATED INHIBITOR OF APOPTOSIS 2"/>
    <property type="match status" value="1"/>
</dbReference>
<keyword evidence="5" id="KW-0862">Zinc</keyword>
<dbReference type="InterPro" id="IPR001370">
    <property type="entry name" value="BIR_rpt"/>
</dbReference>
<evidence type="ECO:0000313" key="11">
    <source>
        <dbReference type="Proteomes" id="UP000507470"/>
    </source>
</evidence>
<dbReference type="GO" id="GO:0061630">
    <property type="term" value="F:ubiquitin protein ligase activity"/>
    <property type="evidence" value="ECO:0007669"/>
    <property type="project" value="TreeGrafter"/>
</dbReference>
<evidence type="ECO:0000256" key="2">
    <source>
        <dbReference type="ARBA" id="ARBA00022703"/>
    </source>
</evidence>
<dbReference type="GO" id="GO:0043027">
    <property type="term" value="F:cysteine-type endopeptidase inhibitor activity involved in apoptotic process"/>
    <property type="evidence" value="ECO:0007669"/>
    <property type="project" value="TreeGrafter"/>
</dbReference>
<dbReference type="Pfam" id="PF00653">
    <property type="entry name" value="BIR"/>
    <property type="match status" value="2"/>
</dbReference>
<dbReference type="PANTHER" id="PTHR10044">
    <property type="entry name" value="INHIBITOR OF APOPTOSIS"/>
    <property type="match status" value="1"/>
</dbReference>
<dbReference type="AlphaFoldDB" id="A0A6J8BA49"/>
<dbReference type="SMART" id="SM00184">
    <property type="entry name" value="RING"/>
    <property type="match status" value="1"/>
</dbReference>
<dbReference type="InterPro" id="IPR050784">
    <property type="entry name" value="IAP"/>
</dbReference>
<dbReference type="FunFam" id="1.10.1170.10:FF:000003">
    <property type="entry name" value="E3 ubiquitin-protein ligase XIAP"/>
    <property type="match status" value="1"/>
</dbReference>
<evidence type="ECO:0000256" key="5">
    <source>
        <dbReference type="ARBA" id="ARBA00022833"/>
    </source>
</evidence>
<feature type="transmembrane region" description="Helical" evidence="8">
    <location>
        <begin position="86"/>
        <end position="104"/>
    </location>
</feature>
<proteinExistence type="inferred from homology"/>
<sequence length="666" mass="75674">MYTVLCNSLNYCGNKQELEKKVAMTIPLPDDETPKPSDYRVPKYNVHTDYESYCSSSSDDQPIACALSNTDHDTSMHSYEKSKNSLMVIYTLALLIILFVKYVSHSLIYKTTIRKCGSTVKVKVKWKRSLKMKERYFEHKSLLDNIIMPIRNIPKSIIQTMPFLPQDFRTFLKDEKKSQSMQFEGARFSTFSTFPDIPGIYATRLAEAGFFYAGYDDEVICHSCGVTHKNWKRYDSPFEIHKQISPNCSYLLNIKPVRDATHMSGACGSNEIESDNKEFISNDRSYHTSSKSKDEKHESREYNSTCSNQISSGNVNNMRTEVTPVATSYSTNDTQSLIRIPEFNAHTQHAILNATGNIIQDAYARSTSQNNQRESTVSGVCLDKPKYPKYAIASVRLDSFSHWPQHLTQSPAEMVAAGFFFTGTDDHCRCFFCGGGLRSWEPGDQPWIEHARWYQKCNFLRQCKGDRFIDDVQMNRILPNENENNWHPNSSGETRIPVTKPVEYSNHPAVMAVADFGYDERVVKKAYDSLQKSGSTEITGTLLLEAIFQLEENSRNNESTNSIETERKPVNDTQKAKEDNLKEANKNKSTKETTCNPDLELSIRSLEEENQNLKDQQTCKICLDEPIAIVFLPCGHLAACTNCAPALRRCPICRAFIKGTVKAILS</sequence>
<evidence type="ECO:0000256" key="1">
    <source>
        <dbReference type="ARBA" id="ARBA00006672"/>
    </source>
</evidence>
<dbReference type="GO" id="GO:0008270">
    <property type="term" value="F:zinc ion binding"/>
    <property type="evidence" value="ECO:0007669"/>
    <property type="project" value="UniProtKB-KW"/>
</dbReference>
<dbReference type="GO" id="GO:0051726">
    <property type="term" value="P:regulation of cell cycle"/>
    <property type="evidence" value="ECO:0007669"/>
    <property type="project" value="TreeGrafter"/>
</dbReference>
<dbReference type="GO" id="GO:0005737">
    <property type="term" value="C:cytoplasm"/>
    <property type="evidence" value="ECO:0007669"/>
    <property type="project" value="TreeGrafter"/>
</dbReference>
<reference evidence="10 11" key="1">
    <citation type="submission" date="2020-06" db="EMBL/GenBank/DDBJ databases">
        <authorList>
            <person name="Li R."/>
            <person name="Bekaert M."/>
        </authorList>
    </citation>
    <scope>NUCLEOTIDE SEQUENCE [LARGE SCALE GENOMIC DNA]</scope>
    <source>
        <strain evidence="11">wild</strain>
    </source>
</reference>
<keyword evidence="8" id="KW-1133">Transmembrane helix</keyword>
<evidence type="ECO:0000256" key="4">
    <source>
        <dbReference type="ARBA" id="ARBA00022771"/>
    </source>
</evidence>
<dbReference type="PROSITE" id="PS50143">
    <property type="entry name" value="BIR_REPEAT_2"/>
    <property type="match status" value="2"/>
</dbReference>
<dbReference type="GO" id="GO:0005634">
    <property type="term" value="C:nucleus"/>
    <property type="evidence" value="ECO:0007669"/>
    <property type="project" value="TreeGrafter"/>
</dbReference>
<keyword evidence="4 6" id="KW-0863">Zinc-finger</keyword>
<name>A0A6J8BA49_MYTCO</name>
<dbReference type="Gene3D" id="1.10.1170.10">
    <property type="entry name" value="Inhibitor Of Apoptosis Protein (2mihbC-IAP-1), Chain A"/>
    <property type="match status" value="2"/>
</dbReference>
<feature type="compositionally biased region" description="Polar residues" evidence="7">
    <location>
        <begin position="302"/>
        <end position="317"/>
    </location>
</feature>
<dbReference type="EMBL" id="CACVKT020002748">
    <property type="protein sequence ID" value="CAC5379794.1"/>
    <property type="molecule type" value="Genomic_DNA"/>
</dbReference>
<dbReference type="SMART" id="SM00238">
    <property type="entry name" value="BIR"/>
    <property type="match status" value="2"/>
</dbReference>
<organism evidence="10 11">
    <name type="scientific">Mytilus coruscus</name>
    <name type="common">Sea mussel</name>
    <dbReference type="NCBI Taxonomy" id="42192"/>
    <lineage>
        <taxon>Eukaryota</taxon>
        <taxon>Metazoa</taxon>
        <taxon>Spiralia</taxon>
        <taxon>Lophotrochozoa</taxon>
        <taxon>Mollusca</taxon>
        <taxon>Bivalvia</taxon>
        <taxon>Autobranchia</taxon>
        <taxon>Pteriomorphia</taxon>
        <taxon>Mytilida</taxon>
        <taxon>Mytiloidea</taxon>
        <taxon>Mytilidae</taxon>
        <taxon>Mytilinae</taxon>
        <taxon>Mytilus</taxon>
    </lineage>
</organism>
<evidence type="ECO:0000313" key="10">
    <source>
        <dbReference type="EMBL" id="CAC5379794.1"/>
    </source>
</evidence>
<dbReference type="GO" id="GO:0043066">
    <property type="term" value="P:negative regulation of apoptotic process"/>
    <property type="evidence" value="ECO:0007669"/>
    <property type="project" value="TreeGrafter"/>
</dbReference>
<dbReference type="FunFam" id="1.10.1170.10:FF:000002">
    <property type="entry name" value="Baculoviral IAP repeat containing 7"/>
    <property type="match status" value="1"/>
</dbReference>
<evidence type="ECO:0000256" key="6">
    <source>
        <dbReference type="PROSITE-ProRule" id="PRU00175"/>
    </source>
</evidence>
<keyword evidence="11" id="KW-1185">Reference proteome</keyword>
<dbReference type="InterPro" id="IPR001841">
    <property type="entry name" value="Znf_RING"/>
</dbReference>
<dbReference type="Proteomes" id="UP000507470">
    <property type="component" value="Unassembled WGS sequence"/>
</dbReference>
<dbReference type="GO" id="GO:0031398">
    <property type="term" value="P:positive regulation of protein ubiquitination"/>
    <property type="evidence" value="ECO:0007669"/>
    <property type="project" value="TreeGrafter"/>
</dbReference>
<gene>
    <name evidence="10" type="ORF">MCOR_15815</name>
</gene>
<feature type="compositionally biased region" description="Basic and acidic residues" evidence="7">
    <location>
        <begin position="278"/>
        <end position="301"/>
    </location>
</feature>
<evidence type="ECO:0000256" key="3">
    <source>
        <dbReference type="ARBA" id="ARBA00022723"/>
    </source>
</evidence>
<dbReference type="CDD" id="cd16713">
    <property type="entry name" value="RING-HC_BIRC2_3_7"/>
    <property type="match status" value="1"/>
</dbReference>